<dbReference type="AlphaFoldDB" id="A0A2M4DFN7"/>
<name>A0A2M4DFN7_ANODA</name>
<evidence type="ECO:0000313" key="2">
    <source>
        <dbReference type="EMBL" id="MBW76394.1"/>
    </source>
</evidence>
<sequence>MGSFLWARPSRTGALTTIGLSLLSPLYSIHILSQGQRQRRWTAMWKWLDKKRRDVSGAKGCVTGSPGQHFRKP</sequence>
<organism evidence="2">
    <name type="scientific">Anopheles darlingi</name>
    <name type="common">Mosquito</name>
    <dbReference type="NCBI Taxonomy" id="43151"/>
    <lineage>
        <taxon>Eukaryota</taxon>
        <taxon>Metazoa</taxon>
        <taxon>Ecdysozoa</taxon>
        <taxon>Arthropoda</taxon>
        <taxon>Hexapoda</taxon>
        <taxon>Insecta</taxon>
        <taxon>Pterygota</taxon>
        <taxon>Neoptera</taxon>
        <taxon>Endopterygota</taxon>
        <taxon>Diptera</taxon>
        <taxon>Nematocera</taxon>
        <taxon>Culicoidea</taxon>
        <taxon>Culicidae</taxon>
        <taxon>Anophelinae</taxon>
        <taxon>Anopheles</taxon>
    </lineage>
</organism>
<protein>
    <submittedName>
        <fullName evidence="2">Putative secreted protein</fullName>
    </submittedName>
</protein>
<accession>A0A2M4DFN7</accession>
<proteinExistence type="predicted"/>
<evidence type="ECO:0000256" key="1">
    <source>
        <dbReference type="SAM" id="MobiDB-lite"/>
    </source>
</evidence>
<dbReference type="EMBL" id="GGFL01012216">
    <property type="protein sequence ID" value="MBW76394.1"/>
    <property type="molecule type" value="Transcribed_RNA"/>
</dbReference>
<feature type="region of interest" description="Disordered" evidence="1">
    <location>
        <begin position="53"/>
        <end position="73"/>
    </location>
</feature>
<reference evidence="2" key="1">
    <citation type="submission" date="2018-01" db="EMBL/GenBank/DDBJ databases">
        <title>An insight into the sialome of Amazonian anophelines.</title>
        <authorList>
            <person name="Ribeiro J.M."/>
            <person name="Scarpassa V."/>
            <person name="Calvo E."/>
        </authorList>
    </citation>
    <scope>NUCLEOTIDE SEQUENCE</scope>
</reference>